<dbReference type="EMBL" id="JMCC02000137">
    <property type="protein sequence ID" value="KIG12317.1"/>
    <property type="molecule type" value="Genomic_DNA"/>
</dbReference>
<comment type="caution">
    <text evidence="1">The sequence shown here is derived from an EMBL/GenBank/DDBJ whole genome shotgun (WGS) entry which is preliminary data.</text>
</comment>
<name>A0A0C2CWU0_9BACT</name>
<gene>
    <name evidence="1" type="ORF">DB30_01585</name>
</gene>
<sequence>MLLALALAGCGGDQGESDPLDPELIRELSMARGSASANTHGGAWLLTFEVDTCDCPSVELDAEPLDLCALASFAGQGFVVGLVESGGVLAIPSDPNASFGVLTGAIEADGAFDVAARHDASTLVGPLELLARMDGVATKDHMDGWAGQRLIGEVAGTTLDCRWVGSFGGTRL</sequence>
<organism evidence="1 2">
    <name type="scientific">Enhygromyxa salina</name>
    <dbReference type="NCBI Taxonomy" id="215803"/>
    <lineage>
        <taxon>Bacteria</taxon>
        <taxon>Pseudomonadati</taxon>
        <taxon>Myxococcota</taxon>
        <taxon>Polyangia</taxon>
        <taxon>Nannocystales</taxon>
        <taxon>Nannocystaceae</taxon>
        <taxon>Enhygromyxa</taxon>
    </lineage>
</organism>
<protein>
    <submittedName>
        <fullName evidence="1">Uncharacterized protein</fullName>
    </submittedName>
</protein>
<reference evidence="1 2" key="1">
    <citation type="submission" date="2014-12" db="EMBL/GenBank/DDBJ databases">
        <title>Genome assembly of Enhygromyxa salina DSM 15201.</title>
        <authorList>
            <person name="Sharma G."/>
            <person name="Subramanian S."/>
        </authorList>
    </citation>
    <scope>NUCLEOTIDE SEQUENCE [LARGE SCALE GENOMIC DNA]</scope>
    <source>
        <strain evidence="1 2">DSM 15201</strain>
    </source>
</reference>
<proteinExistence type="predicted"/>
<evidence type="ECO:0000313" key="2">
    <source>
        <dbReference type="Proteomes" id="UP000031599"/>
    </source>
</evidence>
<dbReference type="Proteomes" id="UP000031599">
    <property type="component" value="Unassembled WGS sequence"/>
</dbReference>
<dbReference type="AlphaFoldDB" id="A0A0C2CWU0"/>
<evidence type="ECO:0000313" key="1">
    <source>
        <dbReference type="EMBL" id="KIG12317.1"/>
    </source>
</evidence>
<accession>A0A0C2CWU0</accession>